<evidence type="ECO:0000256" key="5">
    <source>
        <dbReference type="SAM" id="Phobius"/>
    </source>
</evidence>
<keyword evidence="5" id="KW-1133">Transmembrane helix</keyword>
<organism evidence="7 8">
    <name type="scientific">Juglans regia</name>
    <name type="common">English walnut</name>
    <dbReference type="NCBI Taxonomy" id="51240"/>
    <lineage>
        <taxon>Eukaryota</taxon>
        <taxon>Viridiplantae</taxon>
        <taxon>Streptophyta</taxon>
        <taxon>Embryophyta</taxon>
        <taxon>Tracheophyta</taxon>
        <taxon>Spermatophyta</taxon>
        <taxon>Magnoliopsida</taxon>
        <taxon>eudicotyledons</taxon>
        <taxon>Gunneridae</taxon>
        <taxon>Pentapetalae</taxon>
        <taxon>rosids</taxon>
        <taxon>fabids</taxon>
        <taxon>Fagales</taxon>
        <taxon>Juglandaceae</taxon>
        <taxon>Juglans</taxon>
    </lineage>
</organism>
<dbReference type="PROSITE" id="PS50104">
    <property type="entry name" value="TIR"/>
    <property type="match status" value="1"/>
</dbReference>
<dbReference type="InterPro" id="IPR032675">
    <property type="entry name" value="LRR_dom_sf"/>
</dbReference>
<evidence type="ECO:0000256" key="3">
    <source>
        <dbReference type="ARBA" id="ARBA00022821"/>
    </source>
</evidence>
<dbReference type="InterPro" id="IPR000157">
    <property type="entry name" value="TIR_dom"/>
</dbReference>
<evidence type="ECO:0000256" key="4">
    <source>
        <dbReference type="ARBA" id="ARBA00023027"/>
    </source>
</evidence>
<dbReference type="SUPFAM" id="SSF52540">
    <property type="entry name" value="P-loop containing nucleoside triphosphate hydrolases"/>
    <property type="match status" value="1"/>
</dbReference>
<dbReference type="GO" id="GO:0043531">
    <property type="term" value="F:ADP binding"/>
    <property type="evidence" value="ECO:0007669"/>
    <property type="project" value="InterPro"/>
</dbReference>
<reference evidence="7" key="2">
    <citation type="submission" date="2020-03" db="EMBL/GenBank/DDBJ databases">
        <title>Walnut 2.0.</title>
        <authorList>
            <person name="Marrano A."/>
            <person name="Britton M."/>
            <person name="Zimin A.V."/>
            <person name="Zaini P.A."/>
            <person name="Workman R."/>
            <person name="Puiu D."/>
            <person name="Bianco L."/>
            <person name="Allen B.J."/>
            <person name="Troggio M."/>
            <person name="Leslie C.A."/>
            <person name="Timp W."/>
            <person name="Dendekar A."/>
            <person name="Salzberg S.L."/>
            <person name="Neale D.B."/>
        </authorList>
    </citation>
    <scope>NUCLEOTIDE SEQUENCE</scope>
    <source>
        <tissue evidence="7">Leaves</tissue>
    </source>
</reference>
<dbReference type="Proteomes" id="UP000619265">
    <property type="component" value="Unassembled WGS sequence"/>
</dbReference>
<keyword evidence="2" id="KW-0677">Repeat</keyword>
<accession>A0A833XQI6</accession>
<dbReference type="PRINTS" id="PR00364">
    <property type="entry name" value="DISEASERSIST"/>
</dbReference>
<dbReference type="EMBL" id="LIHL02000006">
    <property type="protein sequence ID" value="KAF5469504.1"/>
    <property type="molecule type" value="Genomic_DNA"/>
</dbReference>
<dbReference type="Gene3D" id="3.40.50.300">
    <property type="entry name" value="P-loop containing nucleotide triphosphate hydrolases"/>
    <property type="match status" value="1"/>
</dbReference>
<dbReference type="PANTHER" id="PTHR11017:SF570">
    <property type="entry name" value="DISEASE RESISTANCE PROTEIN (TIR-NBS CLASS)-RELATED"/>
    <property type="match status" value="1"/>
</dbReference>
<evidence type="ECO:0000313" key="7">
    <source>
        <dbReference type="EMBL" id="KAF5469504.1"/>
    </source>
</evidence>
<dbReference type="InterPro" id="IPR027417">
    <property type="entry name" value="P-loop_NTPase"/>
</dbReference>
<dbReference type="GO" id="GO:0007165">
    <property type="term" value="P:signal transduction"/>
    <property type="evidence" value="ECO:0007669"/>
    <property type="project" value="InterPro"/>
</dbReference>
<evidence type="ECO:0000313" key="8">
    <source>
        <dbReference type="Proteomes" id="UP000619265"/>
    </source>
</evidence>
<dbReference type="AlphaFoldDB" id="A0A833XQI6"/>
<dbReference type="SUPFAM" id="SSF52200">
    <property type="entry name" value="Toll/Interleukin receptor TIR domain"/>
    <property type="match status" value="1"/>
</dbReference>
<sequence>MFFFFAQSLRQPEDTQCKDDLEQNANTSFFPPCGCISFHFKDTQSAALWELTYLMGRSLRISFLHPTTVMFLMLLALIISSISPIVKPDTILSSTQMNQRMSTSSSMAFQFGASSSLSFSSSSIRRWTHDVFLSFRGEDVRQNFISHLYHALHQRGINTYIDNNLKRGEEISSELSKAIEGSMISIIVLSKNYAESRWCLDELLKILECKEMVKQIILPLFYDVDPSEVRHQKGSFGEAFAKLRYKLKDEVKVTKWEAALEKVANLSGLELRDRNESEFIQDIIAWVDSIMVNHTFLKVAKHPVGIESRVRDIFQHLNMGRNDIICTIGIFGTGGIGKTTISKEVYNRISYQFEGSCFLKNIRETSKVGGLIQLQKTLLYETLGISLECHDTEKCINVIRHRLCFKRVLLILDDVDDLVQLETLAGARDWFGSGSRIIITTRDQHLLNISKVDSKYEVKRLDHNEDLELFSWHAFEEDKPIEDYVELSKQVMQYAEGLPLVLTVLGSDLRGQNINYWRSTLDKYKRIPSKNIQKVLCISYDGLDDNEKEIFLDIAFFYNGQYLDHVVKILDSCGFSPENGFKRLIDKCLITITTYNTLWIHDLLLDMGREIVRKESPKEPGARSRLCFHEDIRHVLEENTGTNNVEGIEVILPEGNDHDMIRLSPKSFAKMKRLRFFKSHGAYFSGSSLDYLSNELRVLDWSNCPLQSLPSNFRGEKLFDFKLYRGRIQKISGQFKNLTRMRFFECTFLTKISNLSSCSSLKELDIMDCENLVEVHDSVGFLDKLARLRLYQCSNMKSFPRRLKLRSLEVLTLFNCSKLQTFPEIECIMEYLCFISLWGTPIKELPSSIGYLTPALKELFLGQCTKLMRLPSSIHQLQNLKVLSCLSDCIHGCCKDLMRLPISVSHSQHLKCLSLENFTNLAKEEIGLSIGYSTCLNDSQITLSRTIKRSEPESSAELQRQLLSSLYWYLDDFSIYSTTTLQEFDLSWSAIVSLPPTMKIYVELRILRLCHCEKLQEILHLPPNIQELYVRECFSLERFPEVSTKFQFYTSCGLRELRWIDLSDCHKLVANIGSQVPNPSFVEEHIQDHSCGIIFPGNKIPDWFSHTKEISNGDDSCELDISGPLYLEEIIGIVFCAVLGSDPDYPLGPFSGICVSINGNMLVEARFYLYGGSDHGGFETFDFGSTSGAQTSNRSEASSSVSSFVEAIRE</sequence>
<dbReference type="Gene3D" id="3.40.50.10140">
    <property type="entry name" value="Toll/interleukin-1 receptor homology (TIR) domain"/>
    <property type="match status" value="1"/>
</dbReference>
<dbReference type="Gene3D" id="1.10.8.430">
    <property type="entry name" value="Helical domain of apoptotic protease-activating factors"/>
    <property type="match status" value="1"/>
</dbReference>
<evidence type="ECO:0000256" key="2">
    <source>
        <dbReference type="ARBA" id="ARBA00022737"/>
    </source>
</evidence>
<keyword evidence="5" id="KW-0472">Membrane</keyword>
<keyword evidence="3" id="KW-0611">Plant defense</keyword>
<evidence type="ECO:0000259" key="6">
    <source>
        <dbReference type="PROSITE" id="PS50104"/>
    </source>
</evidence>
<dbReference type="Pfam" id="PF01582">
    <property type="entry name" value="TIR"/>
    <property type="match status" value="1"/>
</dbReference>
<keyword evidence="4" id="KW-0520">NAD</keyword>
<reference evidence="7" key="1">
    <citation type="submission" date="2015-10" db="EMBL/GenBank/DDBJ databases">
        <authorList>
            <person name="Martinez-Garcia P.J."/>
            <person name="Crepeau M.W."/>
            <person name="Puiu D."/>
            <person name="Gonzalez-Ibeas D."/>
            <person name="Whalen J."/>
            <person name="Stevens K."/>
            <person name="Paul R."/>
            <person name="Butterfield T."/>
            <person name="Britton M."/>
            <person name="Reagan R."/>
            <person name="Chakraborty S."/>
            <person name="Walawage S.L."/>
            <person name="Vasquez-Gross H.A."/>
            <person name="Cardeno C."/>
            <person name="Famula R."/>
            <person name="Pratt K."/>
            <person name="Kuruganti S."/>
            <person name="Aradhya M.K."/>
            <person name="Leslie C.A."/>
            <person name="Dandekar A.M."/>
            <person name="Salzberg S.L."/>
            <person name="Wegrzyn J.L."/>
            <person name="Langley C.H."/>
            <person name="Neale D.B."/>
        </authorList>
    </citation>
    <scope>NUCLEOTIDE SEQUENCE</scope>
    <source>
        <tissue evidence="7">Leaves</tissue>
    </source>
</reference>
<keyword evidence="1" id="KW-0433">Leucine-rich repeat</keyword>
<dbReference type="Gene3D" id="3.80.10.10">
    <property type="entry name" value="Ribonuclease Inhibitor"/>
    <property type="match status" value="3"/>
</dbReference>
<dbReference type="FunFam" id="3.40.50.10140:FF:000007">
    <property type="entry name" value="Disease resistance protein (TIR-NBS-LRR class)"/>
    <property type="match status" value="1"/>
</dbReference>
<dbReference type="InterPro" id="IPR058192">
    <property type="entry name" value="WHD_ROQ1-like"/>
</dbReference>
<evidence type="ECO:0000256" key="1">
    <source>
        <dbReference type="ARBA" id="ARBA00022614"/>
    </source>
</evidence>
<comment type="caution">
    <text evidence="7">The sequence shown here is derived from an EMBL/GenBank/DDBJ whole genome shotgun (WGS) entry which is preliminary data.</text>
</comment>
<dbReference type="InterPro" id="IPR002182">
    <property type="entry name" value="NB-ARC"/>
</dbReference>
<dbReference type="SMART" id="SM00255">
    <property type="entry name" value="TIR"/>
    <property type="match status" value="1"/>
</dbReference>
<dbReference type="PANTHER" id="PTHR11017">
    <property type="entry name" value="LEUCINE-RICH REPEAT-CONTAINING PROTEIN"/>
    <property type="match status" value="1"/>
</dbReference>
<dbReference type="InterPro" id="IPR035897">
    <property type="entry name" value="Toll_tir_struct_dom_sf"/>
</dbReference>
<gene>
    <name evidence="7" type="ORF">F2P56_013569</name>
</gene>
<dbReference type="InterPro" id="IPR058546">
    <property type="entry name" value="RPS4B/Roq1-like_LRR"/>
</dbReference>
<dbReference type="InterPro" id="IPR044974">
    <property type="entry name" value="Disease_R_plants"/>
</dbReference>
<name>A0A833XQI6_JUGRE</name>
<proteinExistence type="predicted"/>
<dbReference type="SUPFAM" id="SSF52058">
    <property type="entry name" value="L domain-like"/>
    <property type="match status" value="1"/>
</dbReference>
<feature type="domain" description="TIR" evidence="6">
    <location>
        <begin position="127"/>
        <end position="291"/>
    </location>
</feature>
<dbReference type="Pfam" id="PF23282">
    <property type="entry name" value="WHD_ROQ1"/>
    <property type="match status" value="1"/>
</dbReference>
<feature type="transmembrane region" description="Helical" evidence="5">
    <location>
        <begin position="63"/>
        <end position="86"/>
    </location>
</feature>
<protein>
    <recommendedName>
        <fullName evidence="6">TIR domain-containing protein</fullName>
    </recommendedName>
</protein>
<dbReference type="Pfam" id="PF23286">
    <property type="entry name" value="LRR_13"/>
    <property type="match status" value="1"/>
</dbReference>
<dbReference type="GO" id="GO:0006952">
    <property type="term" value="P:defense response"/>
    <property type="evidence" value="ECO:0007669"/>
    <property type="project" value="InterPro"/>
</dbReference>
<keyword evidence="5" id="KW-0812">Transmembrane</keyword>
<dbReference type="Gramene" id="Jr06_19040_p1">
    <property type="protein sequence ID" value="cds.Jr06_19040_p1"/>
    <property type="gene ID" value="Jr06_19040"/>
</dbReference>
<dbReference type="InterPro" id="IPR042197">
    <property type="entry name" value="Apaf_helical"/>
</dbReference>
<dbReference type="Pfam" id="PF00931">
    <property type="entry name" value="NB-ARC"/>
    <property type="match status" value="1"/>
</dbReference>